<keyword evidence="3" id="KW-1185">Reference proteome</keyword>
<reference evidence="2 3" key="1">
    <citation type="submission" date="2016-03" db="EMBL/GenBank/DDBJ databases">
        <title>Comparative genomics of the ectomycorrhizal sister species Rhizopogon vinicolor and Rhizopogon vesiculosus (Basidiomycota: Boletales) reveals a divergence of the mating type B locus.</title>
        <authorList>
            <person name="Mujic A.B."/>
            <person name="Kuo A."/>
            <person name="Tritt A."/>
            <person name="Lipzen A."/>
            <person name="Chen C."/>
            <person name="Johnson J."/>
            <person name="Sharma A."/>
            <person name="Barry K."/>
            <person name="Grigoriev I.V."/>
            <person name="Spatafora J.W."/>
        </authorList>
    </citation>
    <scope>NUCLEOTIDE SEQUENCE [LARGE SCALE GENOMIC DNA]</scope>
    <source>
        <strain evidence="2 3">AM-OR11-056</strain>
    </source>
</reference>
<dbReference type="OrthoDB" id="508204at2759"/>
<dbReference type="EMBL" id="LVVM01005477">
    <property type="protein sequence ID" value="OJA10439.1"/>
    <property type="molecule type" value="Genomic_DNA"/>
</dbReference>
<dbReference type="InterPro" id="IPR050161">
    <property type="entry name" value="Siro_Cobalamin_biosynth"/>
</dbReference>
<dbReference type="STRING" id="180088.A0A1J8PPK6"/>
<dbReference type="PANTHER" id="PTHR45790:SF6">
    <property type="entry name" value="UROPORPHYRINOGEN-III C-METHYLTRANSFERASE"/>
    <property type="match status" value="1"/>
</dbReference>
<feature type="domain" description="Tetrapyrrole methylase" evidence="1">
    <location>
        <begin position="10"/>
        <end position="103"/>
    </location>
</feature>
<proteinExistence type="predicted"/>
<comment type="caution">
    <text evidence="2">The sequence shown here is derived from an EMBL/GenBank/DDBJ whole genome shotgun (WGS) entry which is preliminary data.</text>
</comment>
<sequence>MDTRLYTAALRKVLCSLACGIELLVGPGVSSGLAAPIFTGIPVTTHIVVGSVVVCTGVGRQGKDSKLPGYESTRTVFILMGVARIAQVVSAMISDEDDTTWVTREGIDPGWAEDSIFFSIAS</sequence>
<dbReference type="PANTHER" id="PTHR45790">
    <property type="entry name" value="SIROHEME SYNTHASE-RELATED"/>
    <property type="match status" value="1"/>
</dbReference>
<evidence type="ECO:0000259" key="1">
    <source>
        <dbReference type="Pfam" id="PF00590"/>
    </source>
</evidence>
<gene>
    <name evidence="2" type="ORF">AZE42_06189</name>
</gene>
<dbReference type="GO" id="GO:0019354">
    <property type="term" value="P:siroheme biosynthetic process"/>
    <property type="evidence" value="ECO:0007669"/>
    <property type="project" value="TreeGrafter"/>
</dbReference>
<dbReference type="InterPro" id="IPR035996">
    <property type="entry name" value="4pyrrol_Methylase_sf"/>
</dbReference>
<dbReference type="GO" id="GO:0004851">
    <property type="term" value="F:uroporphyrin-III C-methyltransferase activity"/>
    <property type="evidence" value="ECO:0007669"/>
    <property type="project" value="TreeGrafter"/>
</dbReference>
<dbReference type="InterPro" id="IPR000878">
    <property type="entry name" value="4pyrrol_Mease"/>
</dbReference>
<dbReference type="Pfam" id="PF00590">
    <property type="entry name" value="TP_methylase"/>
    <property type="match status" value="1"/>
</dbReference>
<accession>A0A1J8PPK6</accession>
<protein>
    <recommendedName>
        <fullName evidence="1">Tetrapyrrole methylase domain-containing protein</fullName>
    </recommendedName>
</protein>
<dbReference type="InterPro" id="IPR014776">
    <property type="entry name" value="4pyrrole_Mease_sub2"/>
</dbReference>
<dbReference type="SUPFAM" id="SSF53790">
    <property type="entry name" value="Tetrapyrrole methylase"/>
    <property type="match status" value="1"/>
</dbReference>
<dbReference type="AlphaFoldDB" id="A0A1J8PPK6"/>
<evidence type="ECO:0000313" key="2">
    <source>
        <dbReference type="EMBL" id="OJA10439.1"/>
    </source>
</evidence>
<dbReference type="Gene3D" id="3.30.950.10">
    <property type="entry name" value="Methyltransferase, Cobalt-precorrin-4 Transmethylase, Domain 2"/>
    <property type="match status" value="1"/>
</dbReference>
<organism evidence="2 3">
    <name type="scientific">Rhizopogon vesiculosus</name>
    <dbReference type="NCBI Taxonomy" id="180088"/>
    <lineage>
        <taxon>Eukaryota</taxon>
        <taxon>Fungi</taxon>
        <taxon>Dikarya</taxon>
        <taxon>Basidiomycota</taxon>
        <taxon>Agaricomycotina</taxon>
        <taxon>Agaricomycetes</taxon>
        <taxon>Agaricomycetidae</taxon>
        <taxon>Boletales</taxon>
        <taxon>Suillineae</taxon>
        <taxon>Rhizopogonaceae</taxon>
        <taxon>Rhizopogon</taxon>
    </lineage>
</organism>
<evidence type="ECO:0000313" key="3">
    <source>
        <dbReference type="Proteomes" id="UP000183567"/>
    </source>
</evidence>
<dbReference type="Proteomes" id="UP000183567">
    <property type="component" value="Unassembled WGS sequence"/>
</dbReference>
<name>A0A1J8PPK6_9AGAM</name>